<feature type="compositionally biased region" description="Basic and acidic residues" evidence="1">
    <location>
        <begin position="157"/>
        <end position="167"/>
    </location>
</feature>
<evidence type="ECO:0000256" key="1">
    <source>
        <dbReference type="SAM" id="MobiDB-lite"/>
    </source>
</evidence>
<proteinExistence type="predicted"/>
<dbReference type="EMBL" id="BLXT01005852">
    <property type="protein sequence ID" value="GFO26686.1"/>
    <property type="molecule type" value="Genomic_DNA"/>
</dbReference>
<accession>A0AAV4C5R1</accession>
<dbReference type="AlphaFoldDB" id="A0AAV4C5R1"/>
<organism evidence="2 3">
    <name type="scientific">Plakobranchus ocellatus</name>
    <dbReference type="NCBI Taxonomy" id="259542"/>
    <lineage>
        <taxon>Eukaryota</taxon>
        <taxon>Metazoa</taxon>
        <taxon>Spiralia</taxon>
        <taxon>Lophotrochozoa</taxon>
        <taxon>Mollusca</taxon>
        <taxon>Gastropoda</taxon>
        <taxon>Heterobranchia</taxon>
        <taxon>Euthyneura</taxon>
        <taxon>Panpulmonata</taxon>
        <taxon>Sacoglossa</taxon>
        <taxon>Placobranchoidea</taxon>
        <taxon>Plakobranchidae</taxon>
        <taxon>Plakobranchus</taxon>
    </lineage>
</organism>
<name>A0AAV4C5R1_9GAST</name>
<feature type="region of interest" description="Disordered" evidence="1">
    <location>
        <begin position="119"/>
        <end position="167"/>
    </location>
</feature>
<evidence type="ECO:0000313" key="2">
    <source>
        <dbReference type="EMBL" id="GFO26686.1"/>
    </source>
</evidence>
<feature type="compositionally biased region" description="Basic and acidic residues" evidence="1">
    <location>
        <begin position="134"/>
        <end position="146"/>
    </location>
</feature>
<evidence type="ECO:0000313" key="3">
    <source>
        <dbReference type="Proteomes" id="UP000735302"/>
    </source>
</evidence>
<reference evidence="2 3" key="1">
    <citation type="journal article" date="2021" name="Elife">
        <title>Chloroplast acquisition without the gene transfer in kleptoplastic sea slugs, Plakobranchus ocellatus.</title>
        <authorList>
            <person name="Maeda T."/>
            <person name="Takahashi S."/>
            <person name="Yoshida T."/>
            <person name="Shimamura S."/>
            <person name="Takaki Y."/>
            <person name="Nagai Y."/>
            <person name="Toyoda A."/>
            <person name="Suzuki Y."/>
            <person name="Arimoto A."/>
            <person name="Ishii H."/>
            <person name="Satoh N."/>
            <person name="Nishiyama T."/>
            <person name="Hasebe M."/>
            <person name="Maruyama T."/>
            <person name="Minagawa J."/>
            <person name="Obokata J."/>
            <person name="Shigenobu S."/>
        </authorList>
    </citation>
    <scope>NUCLEOTIDE SEQUENCE [LARGE SCALE GENOMIC DNA]</scope>
</reference>
<gene>
    <name evidence="2" type="ORF">PoB_005319100</name>
</gene>
<sequence>MPINMEETMRPHPIPPHQVYMRPTYFLGLRNIMFTRFISIEMLKSNFRTATNGALNGNVSVSNSRFSTFHGSLDLGLVELHFVSNLGSGRPRRPLSIMIMIKKKVWFLYLANPQQGDLRLSGPPSGYGTGGGARTRDRGVPADLRADSLATVLPAPLKKEEEEEGRR</sequence>
<keyword evidence="3" id="KW-1185">Reference proteome</keyword>
<protein>
    <submittedName>
        <fullName evidence="2">Uncharacterized protein</fullName>
    </submittedName>
</protein>
<comment type="caution">
    <text evidence="2">The sequence shown here is derived from an EMBL/GenBank/DDBJ whole genome shotgun (WGS) entry which is preliminary data.</text>
</comment>
<dbReference type="Proteomes" id="UP000735302">
    <property type="component" value="Unassembled WGS sequence"/>
</dbReference>